<dbReference type="NCBIfam" id="TIGR01266">
    <property type="entry name" value="fum_ac_acetase"/>
    <property type="match status" value="1"/>
</dbReference>
<feature type="binding site" evidence="13">
    <location>
        <position position="215"/>
    </location>
    <ligand>
        <name>Ca(2+)</name>
        <dbReference type="ChEBI" id="CHEBI:29108"/>
    </ligand>
</feature>
<keyword evidence="9" id="KW-0828">Tyrosine catabolism</keyword>
<evidence type="ECO:0000256" key="8">
    <source>
        <dbReference type="ARBA" id="ARBA00022842"/>
    </source>
</evidence>
<dbReference type="PANTHER" id="PTHR43069:SF2">
    <property type="entry name" value="FUMARYLACETOACETASE"/>
    <property type="match status" value="1"/>
</dbReference>
<keyword evidence="10" id="KW-0585">Phenylalanine catabolism</keyword>
<keyword evidence="6 16" id="KW-0378">Hydrolase</keyword>
<dbReference type="InterPro" id="IPR036462">
    <property type="entry name" value="Fumarylacetoacetase_N_sf"/>
</dbReference>
<comment type="cofactor">
    <cofactor evidence="1 13">
        <name>Ca(2+)</name>
        <dbReference type="ChEBI" id="CHEBI:29108"/>
    </cofactor>
</comment>
<sequence>MTALNHTHDPAARSWVASANTPGTDFPIQNLPLAVFRHYQEDEAFRGGVAIGDQVIDLARVVVVGCLEGLAAEAALAGAYHNLNVLMALGPKAWQALRHGLFDLLKEGAEGPKVEALRSCLVPQVAVEYNVPAQIGDYTDFYTSVHHSANIGKIMRGDNGTDPVLPNFRWIPVGYHGRVSSIGVSGQEVRRPLGQYMPAGATAPEFGPCKRLDYELEVGMYIGQGNALGEAIALGEADQHIFGICLLNDWSARDIQAWEYQPLGPFLAKNFATTVSPWIVTMEALAPYRQAWERPAADPKPLPYLDDASNNAEGALDIQLEVLLQTPQRTAAGAGPVRVSQTSFRHQYWTAAQMVAHHTVGGCNLQPGDLLGSGTISGPTPSEAGALIELTKGGREPVTLSGPGAPDEQRGFLEDGDTVILRGWCEKAGAARIGFGECRGTVLPARSVA</sequence>
<keyword evidence="17" id="KW-1185">Reference proteome</keyword>
<evidence type="ECO:0000256" key="3">
    <source>
        <dbReference type="ARBA" id="ARBA00004782"/>
    </source>
</evidence>
<dbReference type="InterPro" id="IPR036663">
    <property type="entry name" value="Fumarylacetoacetase_C_sf"/>
</dbReference>
<dbReference type="Gene3D" id="3.90.850.10">
    <property type="entry name" value="Fumarylacetoacetase-like, C-terminal domain"/>
    <property type="match status" value="1"/>
</dbReference>
<dbReference type="RefSeq" id="WP_119012065.1">
    <property type="nucleotide sequence ID" value="NZ_QXNC01000003.1"/>
</dbReference>
<comment type="caution">
    <text evidence="16">The sequence shown here is derived from an EMBL/GenBank/DDBJ whole genome shotgun (WGS) entry which is preliminary data.</text>
</comment>
<feature type="binding site" evidence="13">
    <location>
        <position position="249"/>
    </location>
    <ligand>
        <name>Ca(2+)</name>
        <dbReference type="ChEBI" id="CHEBI:29108"/>
    </ligand>
</feature>
<evidence type="ECO:0000313" key="16">
    <source>
        <dbReference type="EMBL" id="TCP19329.1"/>
    </source>
</evidence>
<dbReference type="GO" id="GO:0006572">
    <property type="term" value="P:L-tyrosine catabolic process"/>
    <property type="evidence" value="ECO:0007669"/>
    <property type="project" value="UniProtKB-KW"/>
</dbReference>
<dbReference type="AlphaFoldDB" id="A0A4R2NDJ1"/>
<dbReference type="GO" id="GO:0004334">
    <property type="term" value="F:fumarylacetoacetase activity"/>
    <property type="evidence" value="ECO:0007669"/>
    <property type="project" value="UniProtKB-EC"/>
</dbReference>
<dbReference type="UniPathway" id="UPA00139">
    <property type="reaction ID" value="UER00341"/>
</dbReference>
<evidence type="ECO:0000256" key="2">
    <source>
        <dbReference type="ARBA" id="ARBA00001946"/>
    </source>
</evidence>
<feature type="binding site" evidence="13">
    <location>
        <position position="273"/>
    </location>
    <ligand>
        <name>Mg(2+)</name>
        <dbReference type="ChEBI" id="CHEBI:18420"/>
    </ligand>
</feature>
<evidence type="ECO:0000256" key="7">
    <source>
        <dbReference type="ARBA" id="ARBA00022837"/>
    </source>
</evidence>
<evidence type="ECO:0000256" key="13">
    <source>
        <dbReference type="PIRSR" id="PIRSR605959-3"/>
    </source>
</evidence>
<evidence type="ECO:0000256" key="11">
    <source>
        <dbReference type="PIRSR" id="PIRSR605959-1"/>
    </source>
</evidence>
<evidence type="ECO:0000259" key="15">
    <source>
        <dbReference type="Pfam" id="PF09298"/>
    </source>
</evidence>
<evidence type="ECO:0000256" key="4">
    <source>
        <dbReference type="ARBA" id="ARBA00012094"/>
    </source>
</evidence>
<dbReference type="Gene3D" id="2.30.30.230">
    <property type="entry name" value="Fumarylacetoacetase, N-terminal domain"/>
    <property type="match status" value="1"/>
</dbReference>
<reference evidence="16 17" key="1">
    <citation type="submission" date="2019-03" db="EMBL/GenBank/DDBJ databases">
        <title>Genomic Encyclopedia of Type Strains, Phase IV (KMG-IV): sequencing the most valuable type-strain genomes for metagenomic binning, comparative biology and taxonomic classification.</title>
        <authorList>
            <person name="Goeker M."/>
        </authorList>
    </citation>
    <scope>NUCLEOTIDE SEQUENCE [LARGE SCALE GENOMIC DNA]</scope>
    <source>
        <strain evidence="16 17">DSM 1837</strain>
    </source>
</reference>
<evidence type="ECO:0000313" key="17">
    <source>
        <dbReference type="Proteomes" id="UP000295182"/>
    </source>
</evidence>
<dbReference type="SUPFAM" id="SSF63433">
    <property type="entry name" value="Fumarylacetoacetate hydrolase, FAH, N-terminal domain"/>
    <property type="match status" value="1"/>
</dbReference>
<dbReference type="InterPro" id="IPR005959">
    <property type="entry name" value="Fumarylacetoacetase"/>
</dbReference>
<accession>A0A4R2NDJ1</accession>
<feature type="active site" description="Proton acceptor" evidence="11">
    <location>
        <position position="147"/>
    </location>
</feature>
<keyword evidence="7 13" id="KW-0106">Calcium</keyword>
<evidence type="ECO:0000259" key="14">
    <source>
        <dbReference type="Pfam" id="PF01557"/>
    </source>
</evidence>
<dbReference type="GO" id="GO:0046872">
    <property type="term" value="F:metal ion binding"/>
    <property type="evidence" value="ECO:0007669"/>
    <property type="project" value="UniProtKB-KW"/>
</dbReference>
<proteinExistence type="predicted"/>
<feature type="domain" description="Fumarylacetoacetase N-terminal" evidence="15">
    <location>
        <begin position="29"/>
        <end position="132"/>
    </location>
</feature>
<name>A0A4R2NDJ1_9BURK</name>
<dbReference type="EMBL" id="SLXH01000005">
    <property type="protein sequence ID" value="TCP19329.1"/>
    <property type="molecule type" value="Genomic_DNA"/>
</dbReference>
<feature type="binding site" evidence="13">
    <location>
        <position position="269"/>
    </location>
    <ligand>
        <name>Mg(2+)</name>
        <dbReference type="ChEBI" id="CHEBI:18420"/>
    </ligand>
</feature>
<feature type="binding site" evidence="13">
    <location>
        <position position="217"/>
    </location>
    <ligand>
        <name>Ca(2+)</name>
        <dbReference type="ChEBI" id="CHEBI:29108"/>
    </ligand>
</feature>
<evidence type="ECO:0000256" key="6">
    <source>
        <dbReference type="ARBA" id="ARBA00022801"/>
    </source>
</evidence>
<feature type="binding site" evidence="13">
    <location>
        <position position="140"/>
    </location>
    <ligand>
        <name>Ca(2+)</name>
        <dbReference type="ChEBI" id="CHEBI:29108"/>
    </ligand>
</feature>
<feature type="binding site" evidence="12">
    <location>
        <position position="260"/>
    </location>
    <ligand>
        <name>substrate</name>
    </ligand>
</feature>
<keyword evidence="8 13" id="KW-0460">Magnesium</keyword>
<evidence type="ECO:0000256" key="1">
    <source>
        <dbReference type="ARBA" id="ARBA00001913"/>
    </source>
</evidence>
<dbReference type="GO" id="GO:1902000">
    <property type="term" value="P:homogentisate catabolic process"/>
    <property type="evidence" value="ECO:0007669"/>
    <property type="project" value="TreeGrafter"/>
</dbReference>
<organism evidence="16 17">
    <name type="scientific">Simplicispira metamorpha</name>
    <dbReference type="NCBI Taxonomy" id="80881"/>
    <lineage>
        <taxon>Bacteria</taxon>
        <taxon>Pseudomonadati</taxon>
        <taxon>Pseudomonadota</taxon>
        <taxon>Betaproteobacteria</taxon>
        <taxon>Burkholderiales</taxon>
        <taxon>Comamonadaceae</taxon>
        <taxon>Simplicispira</taxon>
    </lineage>
</organism>
<feature type="binding site" evidence="13">
    <location>
        <position position="249"/>
    </location>
    <ligand>
        <name>Mg(2+)</name>
        <dbReference type="ChEBI" id="CHEBI:18420"/>
    </ligand>
</feature>
<evidence type="ECO:0000256" key="12">
    <source>
        <dbReference type="PIRSR" id="PIRSR605959-2"/>
    </source>
</evidence>
<feature type="binding site" evidence="12">
    <location>
        <position position="256"/>
    </location>
    <ligand>
        <name>substrate</name>
    </ligand>
</feature>
<dbReference type="Pfam" id="PF01557">
    <property type="entry name" value="FAA_hydrolase"/>
    <property type="match status" value="1"/>
</dbReference>
<comment type="pathway">
    <text evidence="3">Amino-acid degradation; L-phenylalanine degradation; acetoacetate and fumarate from L-phenylalanine: step 6/6.</text>
</comment>
<dbReference type="OrthoDB" id="3766879at2"/>
<dbReference type="PANTHER" id="PTHR43069">
    <property type="entry name" value="FUMARYLACETOACETASE"/>
    <property type="match status" value="1"/>
</dbReference>
<dbReference type="InterPro" id="IPR015377">
    <property type="entry name" value="Fumarylacetoacetase_N"/>
</dbReference>
<evidence type="ECO:0000256" key="10">
    <source>
        <dbReference type="ARBA" id="ARBA00023232"/>
    </source>
</evidence>
<protein>
    <recommendedName>
        <fullName evidence="4">fumarylacetoacetase</fullName>
        <ecNumber evidence="4">3.7.1.2</ecNumber>
    </recommendedName>
</protein>
<dbReference type="Proteomes" id="UP000295182">
    <property type="component" value="Unassembled WGS sequence"/>
</dbReference>
<gene>
    <name evidence="16" type="ORF">EV674_1056</name>
</gene>
<evidence type="ECO:0000256" key="5">
    <source>
        <dbReference type="ARBA" id="ARBA00022723"/>
    </source>
</evidence>
<feature type="domain" description="Fumarylacetoacetase-like C-terminal" evidence="14">
    <location>
        <begin position="170"/>
        <end position="442"/>
    </location>
</feature>
<dbReference type="Pfam" id="PF09298">
    <property type="entry name" value="FAA_hydrolase_N"/>
    <property type="match status" value="1"/>
</dbReference>
<dbReference type="InterPro" id="IPR011234">
    <property type="entry name" value="Fumarylacetoacetase-like_C"/>
</dbReference>
<dbReference type="GO" id="GO:0006559">
    <property type="term" value="P:L-phenylalanine catabolic process"/>
    <property type="evidence" value="ECO:0007669"/>
    <property type="project" value="UniProtKB-UniPathway"/>
</dbReference>
<dbReference type="SUPFAM" id="SSF56529">
    <property type="entry name" value="FAH"/>
    <property type="match status" value="1"/>
</dbReference>
<keyword evidence="5 13" id="KW-0479">Metal-binding</keyword>
<dbReference type="EC" id="3.7.1.2" evidence="4"/>
<comment type="cofactor">
    <cofactor evidence="2 13">
        <name>Mg(2+)</name>
        <dbReference type="ChEBI" id="CHEBI:18420"/>
    </cofactor>
</comment>
<feature type="binding site" evidence="12">
    <location>
        <position position="375"/>
    </location>
    <ligand>
        <name>substrate</name>
    </ligand>
</feature>
<feature type="binding site" evidence="12">
    <location>
        <position position="142"/>
    </location>
    <ligand>
        <name>substrate</name>
    </ligand>
</feature>
<feature type="binding site" evidence="12">
    <location>
        <position position="156"/>
    </location>
    <ligand>
        <name>substrate</name>
    </ligand>
</feature>
<evidence type="ECO:0000256" key="9">
    <source>
        <dbReference type="ARBA" id="ARBA00022878"/>
    </source>
</evidence>